<proteinExistence type="predicted"/>
<organism evidence="1 2">
    <name type="scientific">Acidimicrobiia bacterium BACL6 MAG-120924-bin43</name>
    <dbReference type="NCBI Taxonomy" id="1655583"/>
    <lineage>
        <taxon>Bacteria</taxon>
        <taxon>Bacillati</taxon>
        <taxon>Actinomycetota</taxon>
        <taxon>Acidimicrobiia</taxon>
        <taxon>acIV cluster</taxon>
    </lineage>
</organism>
<dbReference type="AlphaFoldDB" id="A0A0R2QCS2"/>
<dbReference type="Gene3D" id="3.40.50.410">
    <property type="entry name" value="von Willebrand factor, type A domain"/>
    <property type="match status" value="1"/>
</dbReference>
<accession>A0A0R2QCS2</accession>
<dbReference type="InterPro" id="IPR036465">
    <property type="entry name" value="vWFA_dom_sf"/>
</dbReference>
<dbReference type="EMBL" id="LIBJ01000218">
    <property type="protein sequence ID" value="KRO46907.1"/>
    <property type="molecule type" value="Genomic_DNA"/>
</dbReference>
<protein>
    <recommendedName>
        <fullName evidence="3">VWFA domain-containing protein</fullName>
    </recommendedName>
</protein>
<dbReference type="Proteomes" id="UP000051017">
    <property type="component" value="Unassembled WGS sequence"/>
</dbReference>
<comment type="caution">
    <text evidence="1">The sequence shown here is derived from an EMBL/GenBank/DDBJ whole genome shotgun (WGS) entry which is preliminary data.</text>
</comment>
<evidence type="ECO:0008006" key="3">
    <source>
        <dbReference type="Google" id="ProtNLM"/>
    </source>
</evidence>
<reference evidence="1 2" key="1">
    <citation type="submission" date="2015-10" db="EMBL/GenBank/DDBJ databases">
        <title>Metagenome-Assembled Genomes uncover a global brackish microbiome.</title>
        <authorList>
            <person name="Hugerth L.W."/>
            <person name="Larsson J."/>
            <person name="Alneberg J."/>
            <person name="Lindh M.V."/>
            <person name="Legrand C."/>
            <person name="Pinhassi J."/>
            <person name="Andersson A.F."/>
        </authorList>
    </citation>
    <scope>NUCLEOTIDE SEQUENCE [LARGE SCALE GENOMIC DNA]</scope>
    <source>
        <strain evidence="1">BACL6 MAG-120924-bin43</strain>
    </source>
</reference>
<name>A0A0R2QCS2_9ACTN</name>
<evidence type="ECO:0000313" key="1">
    <source>
        <dbReference type="EMBL" id="KRO46907.1"/>
    </source>
</evidence>
<sequence>MTDPTPNPAAPAPKVTHMYILVDRSGSMESIASDVIGGFNQTVAEQAQNGPDAKLTVIQFDSQDPANVMYAGIPIAEMTKLDRTSYQPRGGTPLLDATGLLIGRIRVEQAARVATGLQTEDVMFVTITDGQENESREYNLARVTQLIEQCKAEGWTFVYLSAAITAYADAAAMGYDHGSTQQFQANTDGSGKAFASMSRGMSNMRDKKRAMESYDSALFFETGKDAEDE</sequence>
<gene>
    <name evidence="1" type="ORF">ABR75_01470</name>
</gene>
<evidence type="ECO:0000313" key="2">
    <source>
        <dbReference type="Proteomes" id="UP000051017"/>
    </source>
</evidence>
<dbReference type="SUPFAM" id="SSF53300">
    <property type="entry name" value="vWA-like"/>
    <property type="match status" value="1"/>
</dbReference>